<dbReference type="RefSeq" id="WP_267879011.1">
    <property type="nucleotide sequence ID" value="NZ_VBTY01000175.1"/>
</dbReference>
<evidence type="ECO:0000313" key="1">
    <source>
        <dbReference type="EMBL" id="MDG3496341.1"/>
    </source>
</evidence>
<reference evidence="1" key="1">
    <citation type="submission" date="2019-05" db="EMBL/GenBank/DDBJ databases">
        <title>Whole genome sequencing of Pseudanabaena catenata USMAC16.</title>
        <authorList>
            <person name="Khan Z."/>
            <person name="Omar W.M."/>
            <person name="Convey P."/>
            <person name="Merican F."/>
            <person name="Najimudin N."/>
        </authorList>
    </citation>
    <scope>NUCLEOTIDE SEQUENCE</scope>
    <source>
        <strain evidence="1">USMAC16</strain>
    </source>
</reference>
<proteinExistence type="predicted"/>
<evidence type="ECO:0000313" key="2">
    <source>
        <dbReference type="Proteomes" id="UP001152872"/>
    </source>
</evidence>
<dbReference type="EMBL" id="VBTY01000175">
    <property type="protein sequence ID" value="MDG3496341.1"/>
    <property type="molecule type" value="Genomic_DNA"/>
</dbReference>
<organism evidence="1 2">
    <name type="scientific">Pseudanabaena catenata USMAC16</name>
    <dbReference type="NCBI Taxonomy" id="1855837"/>
    <lineage>
        <taxon>Bacteria</taxon>
        <taxon>Bacillati</taxon>
        <taxon>Cyanobacteriota</taxon>
        <taxon>Cyanophyceae</taxon>
        <taxon>Pseudanabaenales</taxon>
        <taxon>Pseudanabaenaceae</taxon>
        <taxon>Pseudanabaena</taxon>
    </lineage>
</organism>
<dbReference type="Proteomes" id="UP001152872">
    <property type="component" value="Unassembled WGS sequence"/>
</dbReference>
<sequence length="43" mass="5129">MTVQKLSILETRSHSHFINNDRIFTIIKQRSHSRPKQKVRSPL</sequence>
<dbReference type="AlphaFoldDB" id="A0A9X4M9H8"/>
<keyword evidence="2" id="KW-1185">Reference proteome</keyword>
<protein>
    <submittedName>
        <fullName evidence="1">Uncharacterized protein</fullName>
    </submittedName>
</protein>
<gene>
    <name evidence="1" type="ORF">FEV09_17515</name>
</gene>
<accession>A0A9X4M9H8</accession>
<comment type="caution">
    <text evidence="1">The sequence shown here is derived from an EMBL/GenBank/DDBJ whole genome shotgun (WGS) entry which is preliminary data.</text>
</comment>
<name>A0A9X4M9H8_9CYAN</name>